<dbReference type="OrthoDB" id="2428952at2759"/>
<comment type="caution">
    <text evidence="2">The sequence shown here is derived from an EMBL/GenBank/DDBJ whole genome shotgun (WGS) entry which is preliminary data.</text>
</comment>
<accession>A0A9P6RNH9</accession>
<feature type="region of interest" description="Disordered" evidence="1">
    <location>
        <begin position="83"/>
        <end position="131"/>
    </location>
</feature>
<reference evidence="2" key="1">
    <citation type="journal article" date="2020" name="Fungal Divers.">
        <title>Resolving the Mortierellaceae phylogeny through synthesis of multi-gene phylogenetics and phylogenomics.</title>
        <authorList>
            <person name="Vandepol N."/>
            <person name="Liber J."/>
            <person name="Desiro A."/>
            <person name="Na H."/>
            <person name="Kennedy M."/>
            <person name="Barry K."/>
            <person name="Grigoriev I.V."/>
            <person name="Miller A.N."/>
            <person name="O'Donnell K."/>
            <person name="Stajich J.E."/>
            <person name="Bonito G."/>
        </authorList>
    </citation>
    <scope>NUCLEOTIDE SEQUENCE</scope>
    <source>
        <strain evidence="2">REB-010B</strain>
    </source>
</reference>
<dbReference type="AlphaFoldDB" id="A0A9P6RNH9"/>
<evidence type="ECO:0000313" key="2">
    <source>
        <dbReference type="EMBL" id="KAG0324497.1"/>
    </source>
</evidence>
<organism evidence="2 3">
    <name type="scientific">Dissophora globulifera</name>
    <dbReference type="NCBI Taxonomy" id="979702"/>
    <lineage>
        <taxon>Eukaryota</taxon>
        <taxon>Fungi</taxon>
        <taxon>Fungi incertae sedis</taxon>
        <taxon>Mucoromycota</taxon>
        <taxon>Mortierellomycotina</taxon>
        <taxon>Mortierellomycetes</taxon>
        <taxon>Mortierellales</taxon>
        <taxon>Mortierellaceae</taxon>
        <taxon>Dissophora</taxon>
    </lineage>
</organism>
<name>A0A9P6RNH9_9FUNG</name>
<sequence length="544" mass="61658">MTSLAIPSSFSLANFPVGLGLVAAAHVHLVRDSLGFTAERRKTCSIFQTISKLENLARTFEDLESLTELIKIVDMVLQRFPERRHHRHSRHSTRAHGTTRPKRRRDGKQSRSTRIGGKEHKEGDDKGKGVVPIELDDATQPAYSVVDEGPSRILHPGTKHSSDDFHEASKDKLEVEVSREELEQFSSAYKALRESQLSYVEEVMKRSGRTYPLAMTLTYNAQLSFLLGSLTMLHYIFSTGKFSVIYSRIAAWLPNVGSWLGRRAHVSPSPTSVSFIQQRVQAAVSSGSRTGAADTGTGAASGSLSISSTAVAFLPLVPTLLMSGMHFLAAAKTQWVIREIQNELQQERHYSRRLHVVSKFLLLREKRLEWLATEIKIFEEAKRVAEESYEDLELDDDDNLDEQGDVPIEAAGSTSASPPLKRRVRPQNYTFGAHNAVYSLLLDQSKFDSFTRNRQDQMNALTQRRMHEESARVEIQQEGGSLESRRPAEWELFKFSFGPNLEDMDLPLFLNSRQERRRILRQEFEGMREELVLLRTTMLRSELN</sequence>
<protein>
    <submittedName>
        <fullName evidence="2">Uncharacterized protein</fullName>
    </submittedName>
</protein>
<dbReference type="EMBL" id="JAAAIP010000146">
    <property type="protein sequence ID" value="KAG0324497.1"/>
    <property type="molecule type" value="Genomic_DNA"/>
</dbReference>
<feature type="compositionally biased region" description="Basic residues" evidence="1">
    <location>
        <begin position="83"/>
        <end position="106"/>
    </location>
</feature>
<proteinExistence type="predicted"/>
<gene>
    <name evidence="2" type="ORF">BGZ99_001745</name>
</gene>
<keyword evidence="3" id="KW-1185">Reference proteome</keyword>
<feature type="region of interest" description="Disordered" evidence="1">
    <location>
        <begin position="389"/>
        <end position="422"/>
    </location>
</feature>
<evidence type="ECO:0000256" key="1">
    <source>
        <dbReference type="SAM" id="MobiDB-lite"/>
    </source>
</evidence>
<dbReference type="Proteomes" id="UP000738325">
    <property type="component" value="Unassembled WGS sequence"/>
</dbReference>
<feature type="compositionally biased region" description="Acidic residues" evidence="1">
    <location>
        <begin position="389"/>
        <end position="404"/>
    </location>
</feature>
<feature type="compositionally biased region" description="Basic and acidic residues" evidence="1">
    <location>
        <begin position="116"/>
        <end position="128"/>
    </location>
</feature>
<evidence type="ECO:0000313" key="3">
    <source>
        <dbReference type="Proteomes" id="UP000738325"/>
    </source>
</evidence>